<dbReference type="Gene3D" id="3.40.50.720">
    <property type="entry name" value="NAD(P)-binding Rossmann-like Domain"/>
    <property type="match status" value="1"/>
</dbReference>
<protein>
    <submittedName>
        <fullName evidence="9">SDR family NAD(P)-dependent oxidoreductase</fullName>
    </submittedName>
</protein>
<dbReference type="InterPro" id="IPR001227">
    <property type="entry name" value="Ac_transferase_dom_sf"/>
</dbReference>
<dbReference type="PROSITE" id="PS00012">
    <property type="entry name" value="PHOSPHOPANTETHEINE"/>
    <property type="match status" value="1"/>
</dbReference>
<dbReference type="PROSITE" id="PS50075">
    <property type="entry name" value="CARRIER"/>
    <property type="match status" value="1"/>
</dbReference>
<dbReference type="InterPro" id="IPR055123">
    <property type="entry name" value="SpnB-like_Rossmann"/>
</dbReference>
<evidence type="ECO:0000256" key="1">
    <source>
        <dbReference type="ARBA" id="ARBA00022450"/>
    </source>
</evidence>
<evidence type="ECO:0000259" key="8">
    <source>
        <dbReference type="PROSITE" id="PS50075"/>
    </source>
</evidence>
<dbReference type="InterPro" id="IPR016036">
    <property type="entry name" value="Malonyl_transacylase_ACP-bd"/>
</dbReference>
<dbReference type="InterPro" id="IPR020806">
    <property type="entry name" value="PKS_PP-bd"/>
</dbReference>
<dbReference type="Proteomes" id="UP000744032">
    <property type="component" value="Unassembled WGS sequence"/>
</dbReference>
<dbReference type="Gene3D" id="3.40.366.10">
    <property type="entry name" value="Malonyl-Coenzyme A Acyl Carrier Protein, domain 2"/>
    <property type="match status" value="1"/>
</dbReference>
<dbReference type="PANTHER" id="PTHR43775">
    <property type="entry name" value="FATTY ACID SYNTHASE"/>
    <property type="match status" value="1"/>
</dbReference>
<feature type="non-terminal residue" evidence="9">
    <location>
        <position position="1"/>
    </location>
</feature>
<dbReference type="SUPFAM" id="SSF51735">
    <property type="entry name" value="NAD(P)-binding Rossmann-fold domains"/>
    <property type="match status" value="2"/>
</dbReference>
<keyword evidence="2" id="KW-0597">Phosphoprotein</keyword>
<gene>
    <name evidence="9" type="ORF">HF200_26835</name>
</gene>
<evidence type="ECO:0000256" key="2">
    <source>
        <dbReference type="ARBA" id="ARBA00022553"/>
    </source>
</evidence>
<dbReference type="Pfam" id="PF00550">
    <property type="entry name" value="PP-binding"/>
    <property type="match status" value="1"/>
</dbReference>
<sequence length="1152" mass="119881">RPPEAPAPARVSADAAAVPWVLSARSPEALRAQALRLRDRVAADAGATAAAVGHALVTTRSLFEHRQVLVGAGRDELLAGLTAVATGSRHPGSVVSGVARPLGGTVFVFPGQGCQWPGMGRELWETSPVFAEQLRACAEALAPWISWSLVDTVCGGPEAADLDRIDVVQPVLFATMVSLARVWRALGVEPDAVIGHSQGEIAAACVAGALSLPDAAGIVAVRARLLATAAQGGGMAGIVATEERVRRLMQPWGQRIAIAAVNGSYSTTVSGEADAVAELVAACTAQGGRARTVPAGVPGHSPLMDRFEPALLDELAPVRPVSSPVAFHSTVTGAALDGARLDAAYWFRNMRETVRFDAGMRSLFAADHGAFIEVSPHPLLMVNIQQMLDETPGAPRVTTGSLRRGQGGFARLYRSAAEVFVAGVPVSWPTARPEPAEDWAELPTYPFQRQRYWLDTPREAAAASPPDHRLPGAVTDPPGEAQSRGAVAGEPADTGKRVESGAHDALYRVDWVPAPSSPHEPGRYAVLGGPDALTASLAGGGPVRSGPAELAASGTGVPPVVFAVVDGAGTDGDTPPAAAGHRLRRVLRWTREWLLDDRFSASRLVVVTREALQDGPAPRTDPAATAVWGFLRSAQTEPPGRFTLLDTDDRAESWARIPAAAATGEEQLRLSAGTVTVPRLTRPAAASRSPVPDRGRPALGSGTVLITGGTSGLGALLARHLVERHGVRRLLLTSRRGTTAPAVDGLRAALTGAGAHVEVAACDVTDRAAVAALIGAVPDEHPLTAVIHCAAVLDDGVVESLTGDRLDTVLAPKTHGAWHLHEATRHLDLSAFVLFSSVASLLGTAGQAGYAAANAFLNGLAETRRAQGLPATALCWGYWAERSELGAALGESDLVRLRRQGVLPMPSPEGLALFDAALARNEAVLVPARLHLPGPGAASTGRTPSPLLRELLTQSAPAGRPEQLEAPGLDVAHLVLSTPAAEAEAVVRDVVRAQTALVLGHEDGERVGATVAFRDLGLDSLTALELRNKLSAVTGLKLPATLAFDHPNAGALARFLIDSATPAAGPGRTPADRLAEEIERLGARLEEEFPALADEDRATLSALVGQVQGRVRAMAGEGPAAGITDRISTASVGELLSLLDRELDETPPRGER</sequence>
<comment type="caution">
    <text evidence="9">The sequence shown here is derived from an EMBL/GenBank/DDBJ whole genome shotgun (WGS) entry which is preliminary data.</text>
</comment>
<organism evidence="9 10">
    <name type="scientific">Streptomyces galbus</name>
    <dbReference type="NCBI Taxonomy" id="33898"/>
    <lineage>
        <taxon>Bacteria</taxon>
        <taxon>Bacillati</taxon>
        <taxon>Actinomycetota</taxon>
        <taxon>Actinomycetes</taxon>
        <taxon>Kitasatosporales</taxon>
        <taxon>Streptomycetaceae</taxon>
        <taxon>Streptomyces</taxon>
    </lineage>
</organism>
<evidence type="ECO:0000256" key="5">
    <source>
        <dbReference type="ARBA" id="ARBA00023268"/>
    </source>
</evidence>
<evidence type="ECO:0000256" key="4">
    <source>
        <dbReference type="ARBA" id="ARBA00023194"/>
    </source>
</evidence>
<keyword evidence="3" id="KW-0808">Transferase</keyword>
<dbReference type="InterPro" id="IPR016035">
    <property type="entry name" value="Acyl_Trfase/lysoPLipase"/>
</dbReference>
<dbReference type="InterPro" id="IPR036736">
    <property type="entry name" value="ACP-like_sf"/>
</dbReference>
<keyword evidence="4" id="KW-0045">Antibiotic biosynthesis</keyword>
<dbReference type="InterPro" id="IPR006162">
    <property type="entry name" value="Ppantetheine_attach_site"/>
</dbReference>
<keyword evidence="1" id="KW-0596">Phosphopantetheine</keyword>
<dbReference type="InterPro" id="IPR057326">
    <property type="entry name" value="KR_dom"/>
</dbReference>
<dbReference type="SMART" id="SM01294">
    <property type="entry name" value="PKS_PP_betabranch"/>
    <property type="match status" value="1"/>
</dbReference>
<name>A0ABX1IR33_STRGB</name>
<evidence type="ECO:0000313" key="9">
    <source>
        <dbReference type="EMBL" id="NKQ27922.1"/>
    </source>
</evidence>
<feature type="domain" description="Carrier" evidence="8">
    <location>
        <begin position="985"/>
        <end position="1060"/>
    </location>
</feature>
<evidence type="ECO:0000256" key="3">
    <source>
        <dbReference type="ARBA" id="ARBA00022679"/>
    </source>
</evidence>
<dbReference type="SMART" id="SM00823">
    <property type="entry name" value="PKS_PP"/>
    <property type="match status" value="1"/>
</dbReference>
<evidence type="ECO:0000256" key="7">
    <source>
        <dbReference type="SAM" id="MobiDB-lite"/>
    </source>
</evidence>
<dbReference type="InterPro" id="IPR009081">
    <property type="entry name" value="PP-bd_ACP"/>
</dbReference>
<dbReference type="Gene3D" id="1.10.1200.10">
    <property type="entry name" value="ACP-like"/>
    <property type="match status" value="1"/>
</dbReference>
<reference evidence="9 10" key="1">
    <citation type="submission" date="2020-04" db="EMBL/GenBank/DDBJ databases">
        <title>Genome sequence of Streptomyces galbus strain I339.</title>
        <authorList>
            <person name="Silva E.A.N."/>
            <person name="Merces M."/>
            <person name="Castelo Branco A.P.O.T."/>
            <person name="Vasconcelos P.C."/>
            <person name="Costa N.P."/>
            <person name="Marinho G.C.S."/>
            <person name="Oliveira C.J.B."/>
            <person name="Araujo D."/>
            <person name="Rodrigues Junior V.S."/>
            <person name="Almeida R."/>
            <person name="Silva Filho U.R."/>
            <person name="Andrade A.S.A."/>
            <person name="Cibulski S.P."/>
        </authorList>
    </citation>
    <scope>NUCLEOTIDE SEQUENCE [LARGE SCALE GENOMIC DNA]</scope>
    <source>
        <strain evidence="9 10">I339</strain>
    </source>
</reference>
<accession>A0ABX1IR33</accession>
<dbReference type="RefSeq" id="WP_168375718.1">
    <property type="nucleotide sequence ID" value="NZ_JAAXMD010000340.1"/>
</dbReference>
<dbReference type="PANTHER" id="PTHR43775:SF51">
    <property type="entry name" value="INACTIVE PHENOLPHTHIOCEROL SYNTHESIS POLYKETIDE SYNTHASE TYPE I PKS1-RELATED"/>
    <property type="match status" value="1"/>
</dbReference>
<dbReference type="InterPro" id="IPR013968">
    <property type="entry name" value="PKS_KR"/>
</dbReference>
<dbReference type="Pfam" id="PF22621">
    <property type="entry name" value="CurL-like_PKS_C"/>
    <property type="match status" value="1"/>
</dbReference>
<dbReference type="Pfam" id="PF00698">
    <property type="entry name" value="Acyl_transf_1"/>
    <property type="match status" value="1"/>
</dbReference>
<dbReference type="InterPro" id="IPR036291">
    <property type="entry name" value="NAD(P)-bd_dom_sf"/>
</dbReference>
<dbReference type="Gene3D" id="3.30.70.3290">
    <property type="match status" value="1"/>
</dbReference>
<keyword evidence="10" id="KW-1185">Reference proteome</keyword>
<dbReference type="EMBL" id="JAAXMD010000340">
    <property type="protein sequence ID" value="NKQ27922.1"/>
    <property type="molecule type" value="Genomic_DNA"/>
</dbReference>
<proteinExistence type="predicted"/>
<dbReference type="SUPFAM" id="SSF55048">
    <property type="entry name" value="Probable ACP-binding domain of malonyl-CoA ACP transacylase"/>
    <property type="match status" value="1"/>
</dbReference>
<keyword evidence="6" id="KW-0012">Acyltransferase</keyword>
<dbReference type="SMART" id="SM00822">
    <property type="entry name" value="PKS_KR"/>
    <property type="match status" value="1"/>
</dbReference>
<dbReference type="InterPro" id="IPR050091">
    <property type="entry name" value="PKS_NRPS_Biosynth_Enz"/>
</dbReference>
<dbReference type="SMART" id="SM00827">
    <property type="entry name" value="PKS_AT"/>
    <property type="match status" value="1"/>
</dbReference>
<feature type="region of interest" description="Disordered" evidence="7">
    <location>
        <begin position="459"/>
        <end position="500"/>
    </location>
</feature>
<evidence type="ECO:0000256" key="6">
    <source>
        <dbReference type="ARBA" id="ARBA00023315"/>
    </source>
</evidence>
<keyword evidence="5" id="KW-0511">Multifunctional enzyme</keyword>
<dbReference type="SUPFAM" id="SSF52151">
    <property type="entry name" value="FabD/lysophospholipase-like"/>
    <property type="match status" value="1"/>
</dbReference>
<dbReference type="CDD" id="cd08956">
    <property type="entry name" value="KR_3_FAS_SDR_x"/>
    <property type="match status" value="1"/>
</dbReference>
<dbReference type="InterPro" id="IPR014043">
    <property type="entry name" value="Acyl_transferase_dom"/>
</dbReference>
<dbReference type="Pfam" id="PF08659">
    <property type="entry name" value="KR"/>
    <property type="match status" value="1"/>
</dbReference>
<evidence type="ECO:0000313" key="10">
    <source>
        <dbReference type="Proteomes" id="UP000744032"/>
    </source>
</evidence>
<dbReference type="SUPFAM" id="SSF47336">
    <property type="entry name" value="ACP-like"/>
    <property type="match status" value="1"/>
</dbReference>
<dbReference type="Pfam" id="PF22953">
    <property type="entry name" value="SpnB_Rossmann"/>
    <property type="match status" value="1"/>
</dbReference>